<feature type="transmembrane region" description="Helical" evidence="14">
    <location>
        <begin position="181"/>
        <end position="203"/>
    </location>
</feature>
<evidence type="ECO:0000313" key="17">
    <source>
        <dbReference type="Proteomes" id="UP000031443"/>
    </source>
</evidence>
<evidence type="ECO:0000256" key="1">
    <source>
        <dbReference type="ARBA" id="ARBA00004251"/>
    </source>
</evidence>
<evidence type="ECO:0000256" key="3">
    <source>
        <dbReference type="ARBA" id="ARBA00022692"/>
    </source>
</evidence>
<keyword evidence="2" id="KW-1003">Cell membrane</keyword>
<dbReference type="GO" id="GO:0016323">
    <property type="term" value="C:basolateral plasma membrane"/>
    <property type="evidence" value="ECO:0007669"/>
    <property type="project" value="TreeGrafter"/>
</dbReference>
<keyword evidence="4" id="KW-0732">Signal</keyword>
<evidence type="ECO:0000256" key="8">
    <source>
        <dbReference type="ARBA" id="ARBA00023136"/>
    </source>
</evidence>
<dbReference type="SUPFAM" id="SSF48726">
    <property type="entry name" value="Immunoglobulin"/>
    <property type="match status" value="2"/>
</dbReference>
<dbReference type="InterPro" id="IPR007110">
    <property type="entry name" value="Ig-like_dom"/>
</dbReference>
<evidence type="ECO:0000256" key="12">
    <source>
        <dbReference type="ARBA" id="ARBA00023319"/>
    </source>
</evidence>
<sequence length="299" mass="32734">MQLLQQNGLTKGLKITSTEQPMVEKAQGEKVTLPCTFTVSPEDQGPLDVEWVLIPIDNQKKEQTIIMYSVDRIYNNYYEAMNGRVQFTNPDPKSGDGSIDILNLKSTDTGTYQCRVKKAPGVESQKIQLTVLDKDTGELSLKNASEEYSGTYNCVAANRVGTDDCFVVLNVTPPINTAGTIAGAVIGTLLGLFLLAFLVFCCCKKRKEKKYEKEVHHDIREDVPPPKSRSSTAHSYIGSNRSSLGSMSPSNMEGYAKTPYNQVPSEDFERRSGQNPNFPPSKVFSSTSASVAAVSVPGD</sequence>
<dbReference type="Proteomes" id="UP000031443">
    <property type="component" value="Unassembled WGS sequence"/>
</dbReference>
<reference evidence="17" key="1">
    <citation type="journal article" date="2013" name="Nat. Genet.">
        <title>The draft genomes of soft-shell turtle and green sea turtle yield insights into the development and evolution of the turtle-specific body plan.</title>
        <authorList>
            <person name="Wang Z."/>
            <person name="Pascual-Anaya J."/>
            <person name="Zadissa A."/>
            <person name="Li W."/>
            <person name="Niimura Y."/>
            <person name="Huang Z."/>
            <person name="Li C."/>
            <person name="White S."/>
            <person name="Xiong Z."/>
            <person name="Fang D."/>
            <person name="Wang B."/>
            <person name="Ming Y."/>
            <person name="Chen Y."/>
            <person name="Zheng Y."/>
            <person name="Kuraku S."/>
            <person name="Pignatelli M."/>
            <person name="Herrero J."/>
            <person name="Beal K."/>
            <person name="Nozawa M."/>
            <person name="Li Q."/>
            <person name="Wang J."/>
            <person name="Zhang H."/>
            <person name="Yu L."/>
            <person name="Shigenobu S."/>
            <person name="Wang J."/>
            <person name="Liu J."/>
            <person name="Flicek P."/>
            <person name="Searle S."/>
            <person name="Wang J."/>
            <person name="Kuratani S."/>
            <person name="Yin Y."/>
            <person name="Aken B."/>
            <person name="Zhang G."/>
            <person name="Irie N."/>
        </authorList>
    </citation>
    <scope>NUCLEOTIDE SEQUENCE [LARGE SCALE GENOMIC DNA]</scope>
</reference>
<dbReference type="EMBL" id="KB537574">
    <property type="protein sequence ID" value="EMP33012.1"/>
    <property type="molecule type" value="Genomic_DNA"/>
</dbReference>
<dbReference type="GO" id="GO:0050839">
    <property type="term" value="F:cell adhesion molecule binding"/>
    <property type="evidence" value="ECO:0007669"/>
    <property type="project" value="TreeGrafter"/>
</dbReference>
<dbReference type="InterPro" id="IPR036179">
    <property type="entry name" value="Ig-like_dom_sf"/>
</dbReference>
<dbReference type="SMART" id="SM00409">
    <property type="entry name" value="IG"/>
    <property type="match status" value="1"/>
</dbReference>
<dbReference type="GO" id="GO:0014704">
    <property type="term" value="C:intercalated disc"/>
    <property type="evidence" value="ECO:0007669"/>
    <property type="project" value="TreeGrafter"/>
</dbReference>
<keyword evidence="10 16" id="KW-0675">Receptor</keyword>
<feature type="compositionally biased region" description="Basic and acidic residues" evidence="13">
    <location>
        <begin position="213"/>
        <end position="224"/>
    </location>
</feature>
<keyword evidence="17" id="KW-1185">Reference proteome</keyword>
<proteinExistence type="predicted"/>
<dbReference type="InterPro" id="IPR003599">
    <property type="entry name" value="Ig_sub"/>
</dbReference>
<keyword evidence="6" id="KW-0130">Cell adhesion</keyword>
<dbReference type="PANTHER" id="PTHR44468:SF3">
    <property type="entry name" value="COXSACKIEVIRUS AND ADENOVIRUS RECEPTOR"/>
    <property type="match status" value="1"/>
</dbReference>
<evidence type="ECO:0000256" key="6">
    <source>
        <dbReference type="ARBA" id="ARBA00022889"/>
    </source>
</evidence>
<keyword evidence="11" id="KW-0325">Glycoprotein</keyword>
<dbReference type="InterPro" id="IPR052307">
    <property type="entry name" value="EJ_Adhesion_Regulator"/>
</dbReference>
<dbReference type="Pfam" id="PF07686">
    <property type="entry name" value="V-set"/>
    <property type="match status" value="1"/>
</dbReference>
<evidence type="ECO:0000256" key="14">
    <source>
        <dbReference type="SAM" id="Phobius"/>
    </source>
</evidence>
<protein>
    <submittedName>
        <fullName evidence="16">Coxsackievirus and adenovirus receptor like protein</fullName>
    </submittedName>
</protein>
<gene>
    <name evidence="16" type="ORF">UY3_09830</name>
</gene>
<evidence type="ECO:0000256" key="9">
    <source>
        <dbReference type="ARBA" id="ARBA00023157"/>
    </source>
</evidence>
<dbReference type="InterPro" id="IPR013106">
    <property type="entry name" value="Ig_V-set"/>
</dbReference>
<accession>M7BY32</accession>
<keyword evidence="8 14" id="KW-0472">Membrane</keyword>
<evidence type="ECO:0000313" key="16">
    <source>
        <dbReference type="EMBL" id="EMP33012.1"/>
    </source>
</evidence>
<dbReference type="PROSITE" id="PS50835">
    <property type="entry name" value="IG_LIKE"/>
    <property type="match status" value="1"/>
</dbReference>
<keyword evidence="9" id="KW-1015">Disulfide bond</keyword>
<dbReference type="GO" id="GO:0034109">
    <property type="term" value="P:homotypic cell-cell adhesion"/>
    <property type="evidence" value="ECO:0007669"/>
    <property type="project" value="TreeGrafter"/>
</dbReference>
<evidence type="ECO:0000256" key="2">
    <source>
        <dbReference type="ARBA" id="ARBA00022475"/>
    </source>
</evidence>
<dbReference type="STRING" id="8469.M7BY32"/>
<feature type="region of interest" description="Disordered" evidence="13">
    <location>
        <begin position="213"/>
        <end position="299"/>
    </location>
</feature>
<dbReference type="PANTHER" id="PTHR44468">
    <property type="entry name" value="COXSACKIEVIRUS AND ADENOVIRUS RECEPTOR-RELATED"/>
    <property type="match status" value="1"/>
</dbReference>
<dbReference type="Gene3D" id="2.60.40.10">
    <property type="entry name" value="Immunoglobulins"/>
    <property type="match status" value="2"/>
</dbReference>
<keyword evidence="7 14" id="KW-1133">Transmembrane helix</keyword>
<dbReference type="AlphaFoldDB" id="M7BY32"/>
<dbReference type="InterPro" id="IPR013783">
    <property type="entry name" value="Ig-like_fold"/>
</dbReference>
<keyword evidence="5" id="KW-0677">Repeat</keyword>
<keyword evidence="3 14" id="KW-0812">Transmembrane</keyword>
<feature type="compositionally biased region" description="Polar residues" evidence="13">
    <location>
        <begin position="228"/>
        <end position="251"/>
    </location>
</feature>
<evidence type="ECO:0000259" key="15">
    <source>
        <dbReference type="PROSITE" id="PS50835"/>
    </source>
</evidence>
<dbReference type="GO" id="GO:0005923">
    <property type="term" value="C:bicellular tight junction"/>
    <property type="evidence" value="ECO:0007669"/>
    <property type="project" value="TreeGrafter"/>
</dbReference>
<comment type="subcellular location">
    <subcellularLocation>
        <location evidence="1">Cell membrane</location>
        <topology evidence="1">Single-pass type I membrane protein</topology>
    </subcellularLocation>
</comment>
<evidence type="ECO:0000256" key="13">
    <source>
        <dbReference type="SAM" id="MobiDB-lite"/>
    </source>
</evidence>
<evidence type="ECO:0000256" key="4">
    <source>
        <dbReference type="ARBA" id="ARBA00022729"/>
    </source>
</evidence>
<feature type="compositionally biased region" description="Low complexity" evidence="13">
    <location>
        <begin position="280"/>
        <end position="299"/>
    </location>
</feature>
<organism evidence="16 17">
    <name type="scientific">Chelonia mydas</name>
    <name type="common">Green sea-turtle</name>
    <name type="synonym">Chelonia agassizi</name>
    <dbReference type="NCBI Taxonomy" id="8469"/>
    <lineage>
        <taxon>Eukaryota</taxon>
        <taxon>Metazoa</taxon>
        <taxon>Chordata</taxon>
        <taxon>Craniata</taxon>
        <taxon>Vertebrata</taxon>
        <taxon>Euteleostomi</taxon>
        <taxon>Archelosauria</taxon>
        <taxon>Testudinata</taxon>
        <taxon>Testudines</taxon>
        <taxon>Cryptodira</taxon>
        <taxon>Durocryptodira</taxon>
        <taxon>Americhelydia</taxon>
        <taxon>Chelonioidea</taxon>
        <taxon>Cheloniidae</taxon>
        <taxon>Chelonia</taxon>
    </lineage>
</organism>
<evidence type="ECO:0000256" key="10">
    <source>
        <dbReference type="ARBA" id="ARBA00023170"/>
    </source>
</evidence>
<keyword evidence="12" id="KW-0393">Immunoglobulin domain</keyword>
<evidence type="ECO:0000256" key="11">
    <source>
        <dbReference type="ARBA" id="ARBA00023180"/>
    </source>
</evidence>
<feature type="domain" description="Ig-like" evidence="15">
    <location>
        <begin position="13"/>
        <end position="130"/>
    </location>
</feature>
<name>M7BY32_CHEMY</name>
<evidence type="ECO:0000256" key="5">
    <source>
        <dbReference type="ARBA" id="ARBA00022737"/>
    </source>
</evidence>
<evidence type="ECO:0000256" key="7">
    <source>
        <dbReference type="ARBA" id="ARBA00022989"/>
    </source>
</evidence>